<evidence type="ECO:0000313" key="2">
    <source>
        <dbReference type="Proteomes" id="UP000010483"/>
    </source>
</evidence>
<accession>K9YQQ0</accession>
<dbReference type="AlphaFoldDB" id="K9YQQ0"/>
<evidence type="ECO:0000313" key="1">
    <source>
        <dbReference type="EMBL" id="AFZ48695.1"/>
    </source>
</evidence>
<gene>
    <name evidence="1" type="ordered locus">Cyast_2753</name>
</gene>
<organism evidence="1 2">
    <name type="scientific">Cyanobacterium stanieri (strain ATCC 29140 / PCC 7202)</name>
    <dbReference type="NCBI Taxonomy" id="292563"/>
    <lineage>
        <taxon>Bacteria</taxon>
        <taxon>Bacillati</taxon>
        <taxon>Cyanobacteriota</taxon>
        <taxon>Cyanophyceae</taxon>
        <taxon>Oscillatoriophycideae</taxon>
        <taxon>Chroococcales</taxon>
        <taxon>Geminocystaceae</taxon>
        <taxon>Cyanobacterium</taxon>
    </lineage>
</organism>
<name>K9YQQ0_CYASC</name>
<dbReference type="EMBL" id="CP003940">
    <property type="protein sequence ID" value="AFZ48695.1"/>
    <property type="molecule type" value="Genomic_DNA"/>
</dbReference>
<protein>
    <recommendedName>
        <fullName evidence="3">DUF2281 domain-containing protein</fullName>
    </recommendedName>
</protein>
<dbReference type="PATRIC" id="fig|292563.3.peg.2872"/>
<dbReference type="Proteomes" id="UP000010483">
    <property type="component" value="Chromosome"/>
</dbReference>
<keyword evidence="2" id="KW-1185">Reference proteome</keyword>
<reference evidence="2" key="1">
    <citation type="journal article" date="2013" name="Proc. Natl. Acad. Sci. U.S.A.">
        <title>Improving the coverage of the cyanobacterial phylum using diversity-driven genome sequencing.</title>
        <authorList>
            <person name="Shih P.M."/>
            <person name="Wu D."/>
            <person name="Latifi A."/>
            <person name="Axen S.D."/>
            <person name="Fewer D.P."/>
            <person name="Talla E."/>
            <person name="Calteau A."/>
            <person name="Cai F."/>
            <person name="Tandeau de Marsac N."/>
            <person name="Rippka R."/>
            <person name="Herdman M."/>
            <person name="Sivonen K."/>
            <person name="Coursin T."/>
            <person name="Laurent T."/>
            <person name="Goodwin L."/>
            <person name="Nolan M."/>
            <person name="Davenport K.W."/>
            <person name="Han C.S."/>
            <person name="Rubin E.M."/>
            <person name="Eisen J.A."/>
            <person name="Woyke T."/>
            <person name="Gugger M."/>
            <person name="Kerfeld C.A."/>
        </authorList>
    </citation>
    <scope>NUCLEOTIDE SEQUENCE [LARGE SCALE GENOMIC DNA]</scope>
    <source>
        <strain evidence="2">ATCC 29140 / PCC 7202</strain>
    </source>
</reference>
<dbReference type="HOGENOM" id="CLU_188368_0_0_3"/>
<dbReference type="eggNOG" id="ENOG503371A">
    <property type="taxonomic scope" value="Bacteria"/>
</dbReference>
<evidence type="ECO:0008006" key="3">
    <source>
        <dbReference type="Google" id="ProtNLM"/>
    </source>
</evidence>
<sequence>MINLEQIQQDISDLPEEAQILVTDFVELLKKRYSIVQKQENESQETLYDQFEASGLIGFCSLDEDLSTTYKQVLAETLDNKYDHR</sequence>
<dbReference type="STRING" id="292563.Cyast_2753"/>
<dbReference type="BioCyc" id="CSTA292563:G1353-2757-MONOMER"/>
<dbReference type="KEGG" id="csn:Cyast_2753"/>
<proteinExistence type="predicted"/>